<dbReference type="Gene3D" id="3.40.140.10">
    <property type="entry name" value="Cytidine Deaminase, domain 2"/>
    <property type="match status" value="1"/>
</dbReference>
<dbReference type="GO" id="GO:0046872">
    <property type="term" value="F:metal ion binding"/>
    <property type="evidence" value="ECO:0007669"/>
    <property type="project" value="UniProtKB-KW"/>
</dbReference>
<organism evidence="8 9">
    <name type="scientific">Reinekea marinisedimentorum</name>
    <dbReference type="NCBI Taxonomy" id="230495"/>
    <lineage>
        <taxon>Bacteria</taxon>
        <taxon>Pseudomonadati</taxon>
        <taxon>Pseudomonadota</taxon>
        <taxon>Gammaproteobacteria</taxon>
        <taxon>Oceanospirillales</taxon>
        <taxon>Saccharospirillaceae</taxon>
        <taxon>Reinekea</taxon>
    </lineage>
</organism>
<dbReference type="NCBIfam" id="TIGR00608">
    <property type="entry name" value="radc"/>
    <property type="match status" value="1"/>
</dbReference>
<dbReference type="CDD" id="cd08071">
    <property type="entry name" value="MPN_DUF2466"/>
    <property type="match status" value="1"/>
</dbReference>
<dbReference type="Proteomes" id="UP000295793">
    <property type="component" value="Unassembled WGS sequence"/>
</dbReference>
<dbReference type="OrthoDB" id="9804482at2"/>
<evidence type="ECO:0000313" key="9">
    <source>
        <dbReference type="Proteomes" id="UP000295793"/>
    </source>
</evidence>
<keyword evidence="2" id="KW-0479">Metal-binding</keyword>
<dbReference type="PANTHER" id="PTHR30471">
    <property type="entry name" value="DNA REPAIR PROTEIN RADC"/>
    <property type="match status" value="1"/>
</dbReference>
<evidence type="ECO:0000256" key="6">
    <source>
        <dbReference type="RuleBase" id="RU003797"/>
    </source>
</evidence>
<dbReference type="InterPro" id="IPR025657">
    <property type="entry name" value="RadC_JAB"/>
</dbReference>
<dbReference type="AlphaFoldDB" id="A0A4V2UKD9"/>
<dbReference type="GO" id="GO:0008237">
    <property type="term" value="F:metallopeptidase activity"/>
    <property type="evidence" value="ECO:0007669"/>
    <property type="project" value="UniProtKB-KW"/>
</dbReference>
<dbReference type="InterPro" id="IPR046778">
    <property type="entry name" value="UPF0758_N"/>
</dbReference>
<dbReference type="PROSITE" id="PS50249">
    <property type="entry name" value="MPN"/>
    <property type="match status" value="1"/>
</dbReference>
<dbReference type="PANTHER" id="PTHR30471:SF3">
    <property type="entry name" value="UPF0758 PROTEIN YEES-RELATED"/>
    <property type="match status" value="1"/>
</dbReference>
<dbReference type="InterPro" id="IPR001405">
    <property type="entry name" value="UPF0758"/>
</dbReference>
<dbReference type="Pfam" id="PF20582">
    <property type="entry name" value="UPF0758_N"/>
    <property type="match status" value="1"/>
</dbReference>
<dbReference type="InterPro" id="IPR037518">
    <property type="entry name" value="MPN"/>
</dbReference>
<dbReference type="NCBIfam" id="NF000642">
    <property type="entry name" value="PRK00024.1"/>
    <property type="match status" value="1"/>
</dbReference>
<comment type="similarity">
    <text evidence="6">Belongs to the UPF0758 family.</text>
</comment>
<evidence type="ECO:0000259" key="7">
    <source>
        <dbReference type="PROSITE" id="PS50249"/>
    </source>
</evidence>
<comment type="caution">
    <text evidence="8">The sequence shown here is derived from an EMBL/GenBank/DDBJ whole genome shotgun (WGS) entry which is preliminary data.</text>
</comment>
<keyword evidence="3" id="KW-0378">Hydrolase</keyword>
<dbReference type="RefSeq" id="WP_132699168.1">
    <property type="nucleotide sequence ID" value="NZ_SLZR01000001.1"/>
</dbReference>
<proteinExistence type="inferred from homology"/>
<evidence type="ECO:0000256" key="4">
    <source>
        <dbReference type="ARBA" id="ARBA00022833"/>
    </source>
</evidence>
<protein>
    <submittedName>
        <fullName evidence="8">DNA repair protein RadC</fullName>
    </submittedName>
</protein>
<sequence length="224" mass="24794">MSIKEWPEQLRPREKLLNQGPESLSDAELLAIFLRTGIPGLDAVGLAQEILNRFENIAHLFQANLQEFCEGPGLGPAKYVQLQAVLEMSRRYLRCELQSRKALTSPADTRNFLLAQMQGLAREQFSCIWLDAQHRVIRFETLFHGTIDSAAVYPREVVKAALGCNAAAVILAHNHPSGIAEPSSSDQLITERIAKALDVVDVRLLDHMVVGQGVVVSFAERGLI</sequence>
<keyword evidence="1" id="KW-0645">Protease</keyword>
<accession>A0A4V2UKD9</accession>
<name>A0A4V2UKD9_9GAMM</name>
<dbReference type="InterPro" id="IPR020891">
    <property type="entry name" value="UPF0758_CS"/>
</dbReference>
<evidence type="ECO:0000256" key="2">
    <source>
        <dbReference type="ARBA" id="ARBA00022723"/>
    </source>
</evidence>
<dbReference type="EMBL" id="SLZR01000001">
    <property type="protein sequence ID" value="TCS43963.1"/>
    <property type="molecule type" value="Genomic_DNA"/>
</dbReference>
<gene>
    <name evidence="8" type="ORF">BCF53_101306</name>
</gene>
<dbReference type="InterPro" id="IPR010994">
    <property type="entry name" value="RuvA_2-like"/>
</dbReference>
<dbReference type="PROSITE" id="PS01302">
    <property type="entry name" value="UPF0758"/>
    <property type="match status" value="1"/>
</dbReference>
<keyword evidence="9" id="KW-1185">Reference proteome</keyword>
<evidence type="ECO:0000256" key="3">
    <source>
        <dbReference type="ARBA" id="ARBA00022801"/>
    </source>
</evidence>
<keyword evidence="5" id="KW-0482">Metalloprotease</keyword>
<reference evidence="8 9" key="1">
    <citation type="submission" date="2019-03" db="EMBL/GenBank/DDBJ databases">
        <title>Genomic Encyclopedia of Archaeal and Bacterial Type Strains, Phase II (KMG-II): from individual species to whole genera.</title>
        <authorList>
            <person name="Goeker M."/>
        </authorList>
    </citation>
    <scope>NUCLEOTIDE SEQUENCE [LARGE SCALE GENOMIC DNA]</scope>
    <source>
        <strain evidence="8 9">DSM 15388</strain>
    </source>
</reference>
<dbReference type="Pfam" id="PF04002">
    <property type="entry name" value="RadC"/>
    <property type="match status" value="1"/>
</dbReference>
<dbReference type="GO" id="GO:0006508">
    <property type="term" value="P:proteolysis"/>
    <property type="evidence" value="ECO:0007669"/>
    <property type="project" value="UniProtKB-KW"/>
</dbReference>
<evidence type="ECO:0000313" key="8">
    <source>
        <dbReference type="EMBL" id="TCS43963.1"/>
    </source>
</evidence>
<feature type="domain" description="MPN" evidence="7">
    <location>
        <begin position="102"/>
        <end position="224"/>
    </location>
</feature>
<keyword evidence="4" id="KW-0862">Zinc</keyword>
<evidence type="ECO:0000256" key="1">
    <source>
        <dbReference type="ARBA" id="ARBA00022670"/>
    </source>
</evidence>
<dbReference type="SUPFAM" id="SSF47781">
    <property type="entry name" value="RuvA domain 2-like"/>
    <property type="match status" value="1"/>
</dbReference>
<evidence type="ECO:0000256" key="5">
    <source>
        <dbReference type="ARBA" id="ARBA00023049"/>
    </source>
</evidence>